<evidence type="ECO:0000313" key="1">
    <source>
        <dbReference type="EMBL" id="GAH35046.1"/>
    </source>
</evidence>
<protein>
    <submittedName>
        <fullName evidence="1">Uncharacterized protein</fullName>
    </submittedName>
</protein>
<organism evidence="1">
    <name type="scientific">marine sediment metagenome</name>
    <dbReference type="NCBI Taxonomy" id="412755"/>
    <lineage>
        <taxon>unclassified sequences</taxon>
        <taxon>metagenomes</taxon>
        <taxon>ecological metagenomes</taxon>
    </lineage>
</organism>
<feature type="non-terminal residue" evidence="1">
    <location>
        <position position="1"/>
    </location>
</feature>
<dbReference type="AlphaFoldDB" id="X1ENU6"/>
<dbReference type="EMBL" id="BARU01009288">
    <property type="protein sequence ID" value="GAH35046.1"/>
    <property type="molecule type" value="Genomic_DNA"/>
</dbReference>
<proteinExistence type="predicted"/>
<accession>X1ENU6</accession>
<reference evidence="1" key="1">
    <citation type="journal article" date="2014" name="Front. Microbiol.">
        <title>High frequency of phylogenetically diverse reductive dehalogenase-homologous genes in deep subseafloor sedimentary metagenomes.</title>
        <authorList>
            <person name="Kawai M."/>
            <person name="Futagami T."/>
            <person name="Toyoda A."/>
            <person name="Takaki Y."/>
            <person name="Nishi S."/>
            <person name="Hori S."/>
            <person name="Arai W."/>
            <person name="Tsubouchi T."/>
            <person name="Morono Y."/>
            <person name="Uchiyama I."/>
            <person name="Ito T."/>
            <person name="Fujiyama A."/>
            <person name="Inagaki F."/>
            <person name="Takami H."/>
        </authorList>
    </citation>
    <scope>NUCLEOTIDE SEQUENCE</scope>
    <source>
        <strain evidence="1">Expedition CK06-06</strain>
    </source>
</reference>
<name>X1ENU6_9ZZZZ</name>
<comment type="caution">
    <text evidence="1">The sequence shown here is derived from an EMBL/GenBank/DDBJ whole genome shotgun (WGS) entry which is preliminary data.</text>
</comment>
<sequence>SGRMTETLSKIECVGDRLLAQPGSCVKNNQRIFVGSVCPKIAVSEMRVS</sequence>
<gene>
    <name evidence="1" type="ORF">S03H2_17951</name>
</gene>